<evidence type="ECO:0000256" key="1">
    <source>
        <dbReference type="ARBA" id="ARBA00022553"/>
    </source>
</evidence>
<dbReference type="GO" id="GO:0000160">
    <property type="term" value="P:phosphorelay signal transduction system"/>
    <property type="evidence" value="ECO:0007669"/>
    <property type="project" value="InterPro"/>
</dbReference>
<evidence type="ECO:0000313" key="5">
    <source>
        <dbReference type="Proteomes" id="UP000194798"/>
    </source>
</evidence>
<dbReference type="OrthoDB" id="9802066at2"/>
<evidence type="ECO:0000259" key="3">
    <source>
        <dbReference type="PROSITE" id="PS50110"/>
    </source>
</evidence>
<dbReference type="InterPro" id="IPR001789">
    <property type="entry name" value="Sig_transdc_resp-reg_receiver"/>
</dbReference>
<evidence type="ECO:0000256" key="2">
    <source>
        <dbReference type="PROSITE-ProRule" id="PRU00169"/>
    </source>
</evidence>
<gene>
    <name evidence="4" type="ORF">TPSD3_14905</name>
</gene>
<feature type="domain" description="Response regulatory" evidence="3">
    <location>
        <begin position="151"/>
        <end position="265"/>
    </location>
</feature>
<dbReference type="PANTHER" id="PTHR44591:SF19">
    <property type="entry name" value="TWO-COMPONENT RESPONSE REGULATOR-RELATED"/>
    <property type="match status" value="1"/>
</dbReference>
<dbReference type="RefSeq" id="WP_086489346.1">
    <property type="nucleotide sequence ID" value="NZ_MSLT01000023.1"/>
</dbReference>
<dbReference type="PROSITE" id="PS50110">
    <property type="entry name" value="RESPONSE_REGULATORY"/>
    <property type="match status" value="2"/>
</dbReference>
<dbReference type="InterPro" id="IPR050595">
    <property type="entry name" value="Bact_response_regulator"/>
</dbReference>
<dbReference type="Proteomes" id="UP000194798">
    <property type="component" value="Unassembled WGS sequence"/>
</dbReference>
<organism evidence="4 5">
    <name type="scientific">Thioflexithrix psekupsensis</name>
    <dbReference type="NCBI Taxonomy" id="1570016"/>
    <lineage>
        <taxon>Bacteria</taxon>
        <taxon>Pseudomonadati</taxon>
        <taxon>Pseudomonadota</taxon>
        <taxon>Gammaproteobacteria</taxon>
        <taxon>Thiotrichales</taxon>
        <taxon>Thioflexithrix</taxon>
    </lineage>
</organism>
<name>A0A251X638_9GAMM</name>
<dbReference type="Gene3D" id="3.40.50.2300">
    <property type="match status" value="2"/>
</dbReference>
<proteinExistence type="predicted"/>
<dbReference type="Pfam" id="PF00072">
    <property type="entry name" value="Response_reg"/>
    <property type="match status" value="2"/>
</dbReference>
<feature type="domain" description="Response regulatory" evidence="3">
    <location>
        <begin position="7"/>
        <end position="121"/>
    </location>
</feature>
<keyword evidence="1 2" id="KW-0597">Phosphoprotein</keyword>
<comment type="caution">
    <text evidence="2">Lacks conserved residue(s) required for the propagation of feature annotation.</text>
</comment>
<keyword evidence="5" id="KW-1185">Reference proteome</keyword>
<dbReference type="EMBL" id="MSLT01000023">
    <property type="protein sequence ID" value="OUD12397.1"/>
    <property type="molecule type" value="Genomic_DNA"/>
</dbReference>
<dbReference type="InterPro" id="IPR011006">
    <property type="entry name" value="CheY-like_superfamily"/>
</dbReference>
<protein>
    <recommendedName>
        <fullName evidence="3">Response regulatory domain-containing protein</fullName>
    </recommendedName>
</protein>
<reference evidence="4 5" key="1">
    <citation type="submission" date="2016-12" db="EMBL/GenBank/DDBJ databases">
        <title>Thioflexothrix psekupsii D3 genome sequencing and assembly.</title>
        <authorList>
            <person name="Fomenkov A."/>
            <person name="Vincze T."/>
            <person name="Grabovich M."/>
            <person name="Anton B.P."/>
            <person name="Dubinina G."/>
            <person name="Orlova M."/>
            <person name="Belousova E."/>
            <person name="Roberts R.J."/>
        </authorList>
    </citation>
    <scope>NUCLEOTIDE SEQUENCE [LARGE SCALE GENOMIC DNA]</scope>
    <source>
        <strain evidence="4">D3</strain>
    </source>
</reference>
<dbReference type="CDD" id="cd17569">
    <property type="entry name" value="REC_HupR-like"/>
    <property type="match status" value="1"/>
</dbReference>
<evidence type="ECO:0000313" key="4">
    <source>
        <dbReference type="EMBL" id="OUD12397.1"/>
    </source>
</evidence>
<comment type="caution">
    <text evidence="4">The sequence shown here is derived from an EMBL/GenBank/DDBJ whole genome shotgun (WGS) entry which is preliminary data.</text>
</comment>
<dbReference type="PANTHER" id="PTHR44591">
    <property type="entry name" value="STRESS RESPONSE REGULATOR PROTEIN 1"/>
    <property type="match status" value="1"/>
</dbReference>
<dbReference type="SUPFAM" id="SSF52172">
    <property type="entry name" value="CheY-like"/>
    <property type="match status" value="2"/>
</dbReference>
<dbReference type="SMART" id="SM00448">
    <property type="entry name" value="REC"/>
    <property type="match status" value="1"/>
</dbReference>
<sequence>MTEQKATLLFVDDEERILRSLKMLFRFDYKVHVTTDGNEALEILKRETVHVLVSDQRMPIMTGVELLRQARDISPNTMRLLLTGYSDLTAIVGSVNEGEIFRYINKPWDTDEIQLTLRNAAEIGLQLASLDKSANTQAAIKKADTSREQLGLLVIDEDPSTYEIVREIIGEKYLVRWGTTLNDAFTILSEENIAVVISEVRIANEDITAPLKTLKQYHPNILTMVLTSFQDTRALIELINQGQIYRFLPKPVLKGMLEKSIQASIRHYHAMRETPQLAQRYVVEKPQKEPLKISETILGYIRKIRSKIQG</sequence>
<feature type="modified residue" description="4-aspartylphosphate" evidence="2">
    <location>
        <position position="55"/>
    </location>
</feature>
<dbReference type="AlphaFoldDB" id="A0A251X638"/>
<accession>A0A251X638</accession>